<name>A0A7M7ME57_VARDE</name>
<dbReference type="PANTHER" id="PTHR42643">
    <property type="entry name" value="IONOTROPIC RECEPTOR 20A-RELATED"/>
    <property type="match status" value="1"/>
</dbReference>
<keyword evidence="7" id="KW-0406">Ion transport</keyword>
<feature type="domain" description="Ionotropic glutamate receptor C-terminal" evidence="14">
    <location>
        <begin position="167"/>
        <end position="254"/>
    </location>
</feature>
<evidence type="ECO:0000256" key="7">
    <source>
        <dbReference type="ARBA" id="ARBA00023065"/>
    </source>
</evidence>
<evidence type="ECO:0000256" key="12">
    <source>
        <dbReference type="ARBA" id="ARBA00023303"/>
    </source>
</evidence>
<comment type="similarity">
    <text evidence="2">Belongs to the glutamate-gated ion channel (TC 1.A.10.1) family.</text>
</comment>
<reference evidence="16" key="1">
    <citation type="submission" date="2021-01" db="UniProtKB">
        <authorList>
            <consortium name="EnsemblMetazoa"/>
        </authorList>
    </citation>
    <scope>IDENTIFICATION</scope>
</reference>
<feature type="transmembrane region" description="Helical" evidence="13">
    <location>
        <begin position="400"/>
        <end position="426"/>
    </location>
</feature>
<evidence type="ECO:0000256" key="3">
    <source>
        <dbReference type="ARBA" id="ARBA00022448"/>
    </source>
</evidence>
<dbReference type="Proteomes" id="UP000594260">
    <property type="component" value="Unplaced"/>
</dbReference>
<organism evidence="16 17">
    <name type="scientific">Varroa destructor</name>
    <name type="common">Honeybee mite</name>
    <dbReference type="NCBI Taxonomy" id="109461"/>
    <lineage>
        <taxon>Eukaryota</taxon>
        <taxon>Metazoa</taxon>
        <taxon>Ecdysozoa</taxon>
        <taxon>Arthropoda</taxon>
        <taxon>Chelicerata</taxon>
        <taxon>Arachnida</taxon>
        <taxon>Acari</taxon>
        <taxon>Parasitiformes</taxon>
        <taxon>Mesostigmata</taxon>
        <taxon>Gamasina</taxon>
        <taxon>Dermanyssoidea</taxon>
        <taxon>Varroidae</taxon>
        <taxon>Varroa</taxon>
    </lineage>
</organism>
<dbReference type="AlphaFoldDB" id="A0A7M7ME57"/>
<dbReference type="GO" id="GO:0015276">
    <property type="term" value="F:ligand-gated monoatomic ion channel activity"/>
    <property type="evidence" value="ECO:0007669"/>
    <property type="project" value="InterPro"/>
</dbReference>
<evidence type="ECO:0000256" key="6">
    <source>
        <dbReference type="ARBA" id="ARBA00022989"/>
    </source>
</evidence>
<evidence type="ECO:0008006" key="18">
    <source>
        <dbReference type="Google" id="ProtNLM"/>
    </source>
</evidence>
<dbReference type="GO" id="GO:0005886">
    <property type="term" value="C:plasma membrane"/>
    <property type="evidence" value="ECO:0007669"/>
    <property type="project" value="UniProtKB-SubCell"/>
</dbReference>
<evidence type="ECO:0000256" key="9">
    <source>
        <dbReference type="ARBA" id="ARBA00023170"/>
    </source>
</evidence>
<keyword evidence="3" id="KW-0813">Transport</keyword>
<evidence type="ECO:0000256" key="5">
    <source>
        <dbReference type="ARBA" id="ARBA00022692"/>
    </source>
</evidence>
<evidence type="ECO:0000259" key="14">
    <source>
        <dbReference type="Pfam" id="PF00060"/>
    </source>
</evidence>
<keyword evidence="6 13" id="KW-1133">Transmembrane helix</keyword>
<dbReference type="GO" id="GO:0050906">
    <property type="term" value="P:detection of stimulus involved in sensory perception"/>
    <property type="evidence" value="ECO:0007669"/>
    <property type="project" value="UniProtKB-ARBA"/>
</dbReference>
<sequence length="449" mass="50056">MSSEITVVPVNVAWIDQRHSHDISLQMRTFYQSYSVVMARNNPFYFPLSTSKESYGGVDTALVQALSQSLQANFTISMSPVRSWGSCGSRGNCSGMLGMLQRNEFDIALSGMSLSYERYRVIDFSFPYLVDRITFAVRPPQLLDPADAIIRPFSPEVWLYLAATIGVSLIVRCASLRLPEKFHGFVSLLEIHGLLLGKGCRWVPSLVSQRLLFCLWLMLSLVLSASYSGKLFSSMTHPGLENIIDTIDELANALKKGTIVCGTIRGTDFEKALQQEHPLSPVNQLILHSLISDDNAVGNDAEGLQRVQRERYAYIGEYIGVLADLSRFDSVYFAPDSFQMGAYGIAMRKGLGITKPVNLLVMHLWEAGLVGVWLKNSTNWFSDNEWAAVQTPDPLTYSQVIGAVHIMSAGVSASLIAIILEIVVYYRTVKQDKKFRAFMHHGTGRHDTY</sequence>
<accession>A0A7M7ME57</accession>
<dbReference type="Pfam" id="PF00060">
    <property type="entry name" value="Lig_chan"/>
    <property type="match status" value="1"/>
</dbReference>
<proteinExistence type="inferred from homology"/>
<evidence type="ECO:0000313" key="17">
    <source>
        <dbReference type="Proteomes" id="UP000594260"/>
    </source>
</evidence>
<evidence type="ECO:0000313" key="16">
    <source>
        <dbReference type="EnsemblMetazoa" id="XP_022655389"/>
    </source>
</evidence>
<evidence type="ECO:0000256" key="4">
    <source>
        <dbReference type="ARBA" id="ARBA00022475"/>
    </source>
</evidence>
<keyword evidence="10" id="KW-0325">Glycoprotein</keyword>
<keyword evidence="17" id="KW-1185">Reference proteome</keyword>
<keyword evidence="4" id="KW-1003">Cell membrane</keyword>
<evidence type="ECO:0000256" key="2">
    <source>
        <dbReference type="ARBA" id="ARBA00008685"/>
    </source>
</evidence>
<protein>
    <recommendedName>
        <fullName evidence="18">Ionotropic glutamate receptor L-glutamate and glycine-binding domain-containing protein</fullName>
    </recommendedName>
</protein>
<evidence type="ECO:0000256" key="11">
    <source>
        <dbReference type="ARBA" id="ARBA00023286"/>
    </source>
</evidence>
<dbReference type="InterPro" id="IPR019594">
    <property type="entry name" value="Glu/Gly-bd"/>
</dbReference>
<dbReference type="InterPro" id="IPR001320">
    <property type="entry name" value="Iontro_rcpt_C"/>
</dbReference>
<dbReference type="Pfam" id="PF10613">
    <property type="entry name" value="Lig_chan-Glu_bd"/>
    <property type="match status" value="1"/>
</dbReference>
<dbReference type="Gene3D" id="3.40.190.10">
    <property type="entry name" value="Periplasmic binding protein-like II"/>
    <property type="match status" value="1"/>
</dbReference>
<evidence type="ECO:0000256" key="10">
    <source>
        <dbReference type="ARBA" id="ARBA00023180"/>
    </source>
</evidence>
<dbReference type="RefSeq" id="XP_022655389.1">
    <property type="nucleotide sequence ID" value="XM_022799654.1"/>
</dbReference>
<keyword evidence="5 13" id="KW-0812">Transmembrane</keyword>
<keyword evidence="11" id="KW-1071">Ligand-gated ion channel</keyword>
<dbReference type="InParanoid" id="A0A7M7ME57"/>
<evidence type="ECO:0000256" key="1">
    <source>
        <dbReference type="ARBA" id="ARBA00004651"/>
    </source>
</evidence>
<dbReference type="OrthoDB" id="6498709at2759"/>
<evidence type="ECO:0000259" key="15">
    <source>
        <dbReference type="Pfam" id="PF10613"/>
    </source>
</evidence>
<feature type="domain" description="Ionotropic glutamate receptor L-glutamate and glycine-binding" evidence="15">
    <location>
        <begin position="34"/>
        <end position="140"/>
    </location>
</feature>
<evidence type="ECO:0000256" key="13">
    <source>
        <dbReference type="SAM" id="Phobius"/>
    </source>
</evidence>
<evidence type="ECO:0000256" key="8">
    <source>
        <dbReference type="ARBA" id="ARBA00023136"/>
    </source>
</evidence>
<dbReference type="KEGG" id="vde:111247991"/>
<dbReference type="GeneID" id="111247991"/>
<dbReference type="FunCoup" id="A0A7M7ME57">
    <property type="interactions" value="24"/>
</dbReference>
<comment type="subcellular location">
    <subcellularLocation>
        <location evidence="1">Cell membrane</location>
        <topology evidence="1">Multi-pass membrane protein</topology>
    </subcellularLocation>
</comment>
<dbReference type="OMA" id="KFIVRAP"/>
<dbReference type="EnsemblMetazoa" id="XM_022799654">
    <property type="protein sequence ID" value="XP_022655389"/>
    <property type="gene ID" value="LOC111247991"/>
</dbReference>
<dbReference type="SUPFAM" id="SSF53850">
    <property type="entry name" value="Periplasmic binding protein-like II"/>
    <property type="match status" value="1"/>
</dbReference>
<keyword evidence="12" id="KW-0407">Ion channel</keyword>
<dbReference type="InterPro" id="IPR052192">
    <property type="entry name" value="Insect_Ionotropic_Sensory_Rcpt"/>
</dbReference>
<keyword evidence="8 13" id="KW-0472">Membrane</keyword>
<dbReference type="Gene3D" id="1.10.287.70">
    <property type="match status" value="1"/>
</dbReference>
<dbReference type="PANTHER" id="PTHR42643:SF24">
    <property type="entry name" value="IONOTROPIC RECEPTOR 60A"/>
    <property type="match status" value="1"/>
</dbReference>
<keyword evidence="9" id="KW-0675">Receptor</keyword>